<dbReference type="Proteomes" id="UP001140453">
    <property type="component" value="Unassembled WGS sequence"/>
</dbReference>
<evidence type="ECO:0000313" key="3">
    <source>
        <dbReference type="Proteomes" id="UP001140453"/>
    </source>
</evidence>
<keyword evidence="3" id="KW-1185">Reference proteome</keyword>
<organism evidence="2 3">
    <name type="scientific">Gnomoniopsis smithogilvyi</name>
    <dbReference type="NCBI Taxonomy" id="1191159"/>
    <lineage>
        <taxon>Eukaryota</taxon>
        <taxon>Fungi</taxon>
        <taxon>Dikarya</taxon>
        <taxon>Ascomycota</taxon>
        <taxon>Pezizomycotina</taxon>
        <taxon>Sordariomycetes</taxon>
        <taxon>Sordariomycetidae</taxon>
        <taxon>Diaporthales</taxon>
        <taxon>Gnomoniaceae</taxon>
        <taxon>Gnomoniopsis</taxon>
    </lineage>
</organism>
<protein>
    <submittedName>
        <fullName evidence="2">Uncharacterized protein</fullName>
    </submittedName>
</protein>
<feature type="compositionally biased region" description="Acidic residues" evidence="1">
    <location>
        <begin position="414"/>
        <end position="427"/>
    </location>
</feature>
<dbReference type="AlphaFoldDB" id="A0A9W9CTF2"/>
<gene>
    <name evidence="2" type="ORF">N0V93_009140</name>
</gene>
<name>A0A9W9CTF2_9PEZI</name>
<reference evidence="2" key="1">
    <citation type="submission" date="2022-10" db="EMBL/GenBank/DDBJ databases">
        <title>Tapping the CABI collections for fungal endophytes: first genome assemblies for Collariella, Neodidymelliopsis, Ascochyta clinopodiicola, Didymella pomorum, Didymosphaeria variabile, Neocosmospora piperis and Neocucurbitaria cava.</title>
        <authorList>
            <person name="Hill R."/>
        </authorList>
    </citation>
    <scope>NUCLEOTIDE SEQUENCE</scope>
    <source>
        <strain evidence="2">IMI 355082</strain>
    </source>
</reference>
<feature type="region of interest" description="Disordered" evidence="1">
    <location>
        <begin position="317"/>
        <end position="349"/>
    </location>
</feature>
<dbReference type="OrthoDB" id="10525563at2759"/>
<dbReference type="EMBL" id="JAPEVB010000006">
    <property type="protein sequence ID" value="KAJ4386247.1"/>
    <property type="molecule type" value="Genomic_DNA"/>
</dbReference>
<comment type="caution">
    <text evidence="2">The sequence shown here is derived from an EMBL/GenBank/DDBJ whole genome shotgun (WGS) entry which is preliminary data.</text>
</comment>
<feature type="region of interest" description="Disordered" evidence="1">
    <location>
        <begin position="365"/>
        <end position="461"/>
    </location>
</feature>
<accession>A0A9W9CTF2</accession>
<proteinExistence type="predicted"/>
<evidence type="ECO:0000256" key="1">
    <source>
        <dbReference type="SAM" id="MobiDB-lite"/>
    </source>
</evidence>
<sequence>MAIAALTAPPNTPPLTLTYTRLLTTAGLTSHPPTNSVDTAADMFTCPRGYCPGRATPSFGVPQPPQPPRPAPMATDVCTTKAVKSVAVDSKPDHRIATLMHPEQDVWCARRSATYCRSPTTHREENYWGPGTQNWLFGPIDRNARDTPWSSGANAGFNAHNLAPGAVVEEIEEGGTLPTVSALKGRMHNHYYLGSNGHSRRSSRRRGLADHMRDQGVLSLANQERDRELDRNMVDRQITDREFERDITDRQTAMQRDRHLLALLDRERERGQNMAMVDCDMMKQRDNRLLTHLDRERGGARGERDVLELLNEELDRRRDVHPEDKSSNRSKESLKAREESSNESEGGLRAEIEALRNDFKKLMRSASKTRGAVKPQKIRREHSAVSSVMSRSSGRRKLPADIRCTTGRAIDNGYSDEEKDDEDDEAGDCSASSSRKVFEDGRIETGQVLRVPLPTDESSGS</sequence>
<evidence type="ECO:0000313" key="2">
    <source>
        <dbReference type="EMBL" id="KAJ4386247.1"/>
    </source>
</evidence>